<gene>
    <name evidence="1" type="ORF">QFC21_007091</name>
</gene>
<name>A0ACC2UY78_9TREE</name>
<dbReference type="Proteomes" id="UP001227268">
    <property type="component" value="Unassembled WGS sequence"/>
</dbReference>
<sequence length="636" mass="71234">MISLPTLAKGTLFILVYFALLRLLLRDPKITNTHTQSPLLPQSLIKELDNLRKSWDVGGVSVTTVKREKAWKFDEWQTQTVGLGEADDIGTPVDETTQFAIASNTKLFTVLAVGLAIHNEASQGPTNHTRLTWNSLVKDFVPEWRLMDPVASDRTDFSDLLSHRIGISAHHGAYNAREDKSDVIARMRYLRPSADFRKHFQYCNLCYVVASTISERLYGIPFTRYVADNILTPLGMRDTYFDGVDERRTQQRSQAYIRDNQDFAACIKDEEQGTALSKECLGERVDIGVTSGSTDVIAGQGGLVTSARDMAVWMKTLLLDGRSPWTNDIIFPYDIMSTTSTPHTVFHNPYPQDHHLLIQSDQYGLGQFISSYGGHQVLWHYGASMGQKSRVTRVPSLGLGVSIMANDNEFGLWFAQAAEGMILNHLMGLEPVDWRSRLKHQRLQWYKSKLPVVRVPNASLPTSISLSSIAGVYENLAYGKILICAVPTYMPIGYRANLPLPLPDCKETLANNPFAKSDFLSGGSNASPTYIAHFDKLWSDYLLFKHYNASVFTVKQSSFFPDNNVSSSSPFGHFEAEFGPSGMAWMGNAWGSEPNLPDDKRDRAFVNDGIGEGWQGDRKLRDRAEVWFEKGAETET</sequence>
<keyword evidence="2" id="KW-1185">Reference proteome</keyword>
<evidence type="ECO:0000313" key="1">
    <source>
        <dbReference type="EMBL" id="KAJ9091788.1"/>
    </source>
</evidence>
<evidence type="ECO:0000313" key="2">
    <source>
        <dbReference type="Proteomes" id="UP001227268"/>
    </source>
</evidence>
<organism evidence="1 2">
    <name type="scientific">Naganishia friedmannii</name>
    <dbReference type="NCBI Taxonomy" id="89922"/>
    <lineage>
        <taxon>Eukaryota</taxon>
        <taxon>Fungi</taxon>
        <taxon>Dikarya</taxon>
        <taxon>Basidiomycota</taxon>
        <taxon>Agaricomycotina</taxon>
        <taxon>Tremellomycetes</taxon>
        <taxon>Filobasidiales</taxon>
        <taxon>Filobasidiaceae</taxon>
        <taxon>Naganishia</taxon>
    </lineage>
</organism>
<comment type="caution">
    <text evidence="1">The sequence shown here is derived from an EMBL/GenBank/DDBJ whole genome shotgun (WGS) entry which is preliminary data.</text>
</comment>
<protein>
    <submittedName>
        <fullName evidence="1">Uncharacterized protein</fullName>
    </submittedName>
</protein>
<accession>A0ACC2UY78</accession>
<proteinExistence type="predicted"/>
<dbReference type="EMBL" id="JASBWT010000046">
    <property type="protein sequence ID" value="KAJ9091788.1"/>
    <property type="molecule type" value="Genomic_DNA"/>
</dbReference>
<reference evidence="1" key="1">
    <citation type="submission" date="2023-04" db="EMBL/GenBank/DDBJ databases">
        <title>Draft Genome sequencing of Naganishia species isolated from polar environments using Oxford Nanopore Technology.</title>
        <authorList>
            <person name="Leo P."/>
            <person name="Venkateswaran K."/>
        </authorList>
    </citation>
    <scope>NUCLEOTIDE SEQUENCE</scope>
    <source>
        <strain evidence="1">MNA-CCFEE 5423</strain>
    </source>
</reference>